<evidence type="ECO:0000313" key="1">
    <source>
        <dbReference type="EMBL" id="PAD84878.1"/>
    </source>
</evidence>
<organism evidence="1 2">
    <name type="scientific">Niallia circulans</name>
    <name type="common">Bacillus circulans</name>
    <dbReference type="NCBI Taxonomy" id="1397"/>
    <lineage>
        <taxon>Bacteria</taxon>
        <taxon>Bacillati</taxon>
        <taxon>Bacillota</taxon>
        <taxon>Bacilli</taxon>
        <taxon>Bacillales</taxon>
        <taxon>Bacillaceae</taxon>
        <taxon>Niallia</taxon>
    </lineage>
</organism>
<dbReference type="AlphaFoldDB" id="A0AA91Z2G5"/>
<name>A0AA91Z2G5_NIACI</name>
<protein>
    <submittedName>
        <fullName evidence="1">Uncharacterized protein</fullName>
    </submittedName>
</protein>
<comment type="caution">
    <text evidence="1">The sequence shown here is derived from an EMBL/GenBank/DDBJ whole genome shotgun (WGS) entry which is preliminary data.</text>
</comment>
<sequence length="106" mass="12052">MSKLVAFKPNVGTVTVATEPGSILQFDHEVYYSKGDYIFTGLDGKQHIIPDSNINDYIEVEIKKKKIDKNAMANAYANMENWIEQEEDEIYITGTKKIVEEGMNKC</sequence>
<gene>
    <name evidence="1" type="ORF">CHH57_02275</name>
</gene>
<evidence type="ECO:0000313" key="2">
    <source>
        <dbReference type="Proteomes" id="UP000216961"/>
    </source>
</evidence>
<reference evidence="1 2" key="1">
    <citation type="submission" date="2017-07" db="EMBL/GenBank/DDBJ databases">
        <title>Isolation and whole genome analysis of endospore-forming bacteria from heroin.</title>
        <authorList>
            <person name="Kalinowski J."/>
            <person name="Ahrens B."/>
            <person name="Al-Dilaimi A."/>
            <person name="Winkler A."/>
            <person name="Wibberg D."/>
            <person name="Schleenbecker U."/>
            <person name="Ruckert C."/>
            <person name="Wolfel R."/>
            <person name="Grass G."/>
        </authorList>
    </citation>
    <scope>NUCLEOTIDE SEQUENCE [LARGE SCALE GENOMIC DNA]</scope>
    <source>
        <strain evidence="1 2">7521-2</strain>
    </source>
</reference>
<dbReference type="RefSeq" id="WP_095328707.1">
    <property type="nucleotide sequence ID" value="NZ_NPBQ01000016.1"/>
</dbReference>
<proteinExistence type="predicted"/>
<dbReference type="Proteomes" id="UP000216961">
    <property type="component" value="Unassembled WGS sequence"/>
</dbReference>
<accession>A0AA91Z2G5</accession>
<dbReference type="EMBL" id="NPBQ01000016">
    <property type="protein sequence ID" value="PAD84878.1"/>
    <property type="molecule type" value="Genomic_DNA"/>
</dbReference>